<dbReference type="Pfam" id="PF04932">
    <property type="entry name" value="Wzy_C"/>
    <property type="match status" value="1"/>
</dbReference>
<evidence type="ECO:0000256" key="2">
    <source>
        <dbReference type="ARBA" id="ARBA00022692"/>
    </source>
</evidence>
<feature type="region of interest" description="Disordered" evidence="5">
    <location>
        <begin position="378"/>
        <end position="402"/>
    </location>
</feature>
<feature type="transmembrane region" description="Helical" evidence="6">
    <location>
        <begin position="499"/>
        <end position="517"/>
    </location>
</feature>
<feature type="domain" description="O-antigen ligase-related" evidence="7">
    <location>
        <begin position="626"/>
        <end position="761"/>
    </location>
</feature>
<feature type="compositionally biased region" description="Basic residues" evidence="5">
    <location>
        <begin position="378"/>
        <end position="388"/>
    </location>
</feature>
<feature type="transmembrane region" description="Helical" evidence="6">
    <location>
        <begin position="180"/>
        <end position="205"/>
    </location>
</feature>
<sequence length="904" mass="92151">MVQLAAARALGADRFGALVLLVSCLVLCTALYTAFVGDALTVLGRDDPAVRGAVLVAHGVLVTSAAGVGFGVAVGLAGLGPGVGAAYAGLIVLWLHEELGRRALMAGLSFWKLAANDAGYVAVTLLTLTAAGAAGMTVSLLMVILAMGAGAAVAVGLALGQLPLAQLRPARPTAGLVRDVAGFAVWRSLQAGLTPALLFTARVLISAVAGRGVLGQVEAARLMVAPAQTVVAAAGNVLLPAFAADGTTSARRARRASAALIGATVLVGAAALLLVGPFADLVVGPGVEVPRTAVLAWSAYCCALAAGLPAATALVARRRTRTVFLAWLGDALVGVTLVVVILAAGHPVAVPVGLAVARLGSALCLHVLASRADEQCRSRSRHRHRHPGWTRSRTGARSLRPPGTVAGAGAGAGAGASAGAGARRLPRLLPSPNRWALAAVVLPLMLASDYKVRLRGKEATTSGQADLFILAEMAVYATVGVVLLLTVARAPAQRRNATVVVLAWVFGSYCALSVVWSPYGSLAVVRAAQLLLTVAVAQTAARYASRAQLHGLAHAFAATVAGSVLFGALHRFPPVSGETAGRFTWLYVHPVVAGIYLGAATVILTVYLTRPGREHRIWPTWTYQVLLVVVGSGLLASRTRGALGGAVVAALLAMVCGARGARRLDLLATIGVFTAIAAVTSLDVVLSYLSRGESAEKLATLNERTNLWSLALDAFEQKPMTGWGLTASRGIFLDAIGLGGGHNAFVNVLVDGGAIGALLWLALLGGIVVALRGLWRRIRPDERADLTLLTALLLFLLFDGLTAEHMAAPANVANILLAVIVGWTGALTRRRAGSAGPAPERGPVTAGRPAPERGPVPPGRPVAPGHPAPERGPASAGRPGGSGGSVPARPTVRPAPERIPAGAG</sequence>
<proteinExistence type="predicted"/>
<dbReference type="GO" id="GO:0016874">
    <property type="term" value="F:ligase activity"/>
    <property type="evidence" value="ECO:0007669"/>
    <property type="project" value="UniProtKB-KW"/>
</dbReference>
<reference evidence="9" key="1">
    <citation type="submission" date="2015-11" db="EMBL/GenBank/DDBJ databases">
        <authorList>
            <person name="Varghese N."/>
        </authorList>
    </citation>
    <scope>NUCLEOTIDE SEQUENCE [LARGE SCALE GENOMIC DNA]</scope>
    <source>
        <strain evidence="9">DSM 45899</strain>
    </source>
</reference>
<evidence type="ECO:0000259" key="7">
    <source>
        <dbReference type="Pfam" id="PF04932"/>
    </source>
</evidence>
<evidence type="ECO:0000256" key="5">
    <source>
        <dbReference type="SAM" id="MobiDB-lite"/>
    </source>
</evidence>
<dbReference type="AlphaFoldDB" id="A0A0S4QKS7"/>
<dbReference type="EMBL" id="FAOZ01000005">
    <property type="protein sequence ID" value="CUU55404.1"/>
    <property type="molecule type" value="Genomic_DNA"/>
</dbReference>
<evidence type="ECO:0000313" key="9">
    <source>
        <dbReference type="Proteomes" id="UP000198802"/>
    </source>
</evidence>
<feature type="transmembrane region" description="Helical" evidence="6">
    <location>
        <begin position="295"/>
        <end position="316"/>
    </location>
</feature>
<dbReference type="InterPro" id="IPR051533">
    <property type="entry name" value="WaaL-like"/>
</dbReference>
<evidence type="ECO:0000256" key="3">
    <source>
        <dbReference type="ARBA" id="ARBA00022989"/>
    </source>
</evidence>
<feature type="transmembrane region" description="Helical" evidence="6">
    <location>
        <begin position="15"/>
        <end position="37"/>
    </location>
</feature>
<organism evidence="8 9">
    <name type="scientific">Parafrankia irregularis</name>
    <dbReference type="NCBI Taxonomy" id="795642"/>
    <lineage>
        <taxon>Bacteria</taxon>
        <taxon>Bacillati</taxon>
        <taxon>Actinomycetota</taxon>
        <taxon>Actinomycetes</taxon>
        <taxon>Frankiales</taxon>
        <taxon>Frankiaceae</taxon>
        <taxon>Parafrankia</taxon>
    </lineage>
</organism>
<keyword evidence="9" id="KW-1185">Reference proteome</keyword>
<keyword evidence="3 6" id="KW-1133">Transmembrane helix</keyword>
<feature type="transmembrane region" description="Helical" evidence="6">
    <location>
        <begin position="620"/>
        <end position="636"/>
    </location>
</feature>
<comment type="subcellular location">
    <subcellularLocation>
        <location evidence="1">Membrane</location>
        <topology evidence="1">Multi-pass membrane protein</topology>
    </subcellularLocation>
</comment>
<evidence type="ECO:0000256" key="6">
    <source>
        <dbReference type="SAM" id="Phobius"/>
    </source>
</evidence>
<accession>A0A0S4QKS7</accession>
<keyword evidence="4 6" id="KW-0472">Membrane</keyword>
<dbReference type="PANTHER" id="PTHR37422">
    <property type="entry name" value="TEICHURONIC ACID BIOSYNTHESIS PROTEIN TUAE"/>
    <property type="match status" value="1"/>
</dbReference>
<evidence type="ECO:0000256" key="1">
    <source>
        <dbReference type="ARBA" id="ARBA00004141"/>
    </source>
</evidence>
<feature type="transmembrane region" description="Helical" evidence="6">
    <location>
        <begin position="551"/>
        <end position="572"/>
    </location>
</feature>
<feature type="transmembrane region" description="Helical" evidence="6">
    <location>
        <begin position="323"/>
        <end position="344"/>
    </location>
</feature>
<dbReference type="PANTHER" id="PTHR37422:SF13">
    <property type="entry name" value="LIPOPOLYSACCHARIDE BIOSYNTHESIS PROTEIN PA4999-RELATED"/>
    <property type="match status" value="1"/>
</dbReference>
<dbReference type="RefSeq" id="WP_242666149.1">
    <property type="nucleotide sequence ID" value="NZ_FAOZ01000005.1"/>
</dbReference>
<gene>
    <name evidence="8" type="ORF">Ga0074812_10554</name>
</gene>
<dbReference type="Proteomes" id="UP000198802">
    <property type="component" value="Unassembled WGS sequence"/>
</dbReference>
<feature type="transmembrane region" description="Helical" evidence="6">
    <location>
        <begin position="642"/>
        <end position="659"/>
    </location>
</feature>
<feature type="region of interest" description="Disordered" evidence="5">
    <location>
        <begin position="831"/>
        <end position="904"/>
    </location>
</feature>
<feature type="transmembrane region" description="Helical" evidence="6">
    <location>
        <begin position="140"/>
        <end position="159"/>
    </location>
</feature>
<feature type="transmembrane region" description="Helical" evidence="6">
    <location>
        <begin position="76"/>
        <end position="96"/>
    </location>
</feature>
<feature type="compositionally biased region" description="Pro residues" evidence="5">
    <location>
        <begin position="852"/>
        <end position="867"/>
    </location>
</feature>
<feature type="transmembrane region" description="Helical" evidence="6">
    <location>
        <begin position="809"/>
        <end position="827"/>
    </location>
</feature>
<feature type="transmembrane region" description="Helical" evidence="6">
    <location>
        <begin position="225"/>
        <end position="244"/>
    </location>
</feature>
<feature type="transmembrane region" description="Helical" evidence="6">
    <location>
        <begin position="117"/>
        <end position="134"/>
    </location>
</feature>
<feature type="transmembrane region" description="Helical" evidence="6">
    <location>
        <begin position="584"/>
        <end position="608"/>
    </location>
</feature>
<evidence type="ECO:0000256" key="4">
    <source>
        <dbReference type="ARBA" id="ARBA00023136"/>
    </source>
</evidence>
<feature type="transmembrane region" description="Helical" evidence="6">
    <location>
        <begin position="523"/>
        <end position="544"/>
    </location>
</feature>
<keyword evidence="8" id="KW-0436">Ligase</keyword>
<feature type="transmembrane region" description="Helical" evidence="6">
    <location>
        <begin position="49"/>
        <end position="70"/>
    </location>
</feature>
<feature type="transmembrane region" description="Helical" evidence="6">
    <location>
        <begin position="256"/>
        <end position="275"/>
    </location>
</feature>
<name>A0A0S4QKS7_9ACTN</name>
<keyword evidence="2 6" id="KW-0812">Transmembrane</keyword>
<protein>
    <submittedName>
        <fullName evidence="8">O-antigen ligase</fullName>
    </submittedName>
</protein>
<dbReference type="GO" id="GO:0016020">
    <property type="term" value="C:membrane"/>
    <property type="evidence" value="ECO:0007669"/>
    <property type="project" value="UniProtKB-SubCell"/>
</dbReference>
<feature type="transmembrane region" description="Helical" evidence="6">
    <location>
        <begin position="786"/>
        <end position="803"/>
    </location>
</feature>
<feature type="transmembrane region" description="Helical" evidence="6">
    <location>
        <begin position="468"/>
        <end position="487"/>
    </location>
</feature>
<evidence type="ECO:0000313" key="8">
    <source>
        <dbReference type="EMBL" id="CUU55404.1"/>
    </source>
</evidence>
<dbReference type="InterPro" id="IPR007016">
    <property type="entry name" value="O-antigen_ligase-rel_domated"/>
</dbReference>
<feature type="transmembrane region" description="Helical" evidence="6">
    <location>
        <begin position="754"/>
        <end position="774"/>
    </location>
</feature>
<feature type="transmembrane region" description="Helical" evidence="6">
    <location>
        <begin position="666"/>
        <end position="689"/>
    </location>
</feature>